<accession>A0A7H1J5B7</accession>
<dbReference type="Gene3D" id="3.30.70.100">
    <property type="match status" value="1"/>
</dbReference>
<sequence>MIRHVLFIKFKADATAEAISTCFNHFDSIKSKIAGIEAVEWGVNMSKEGRNKDYTHCVFMTFADEAALDHYIPHPDHDALKAQLVPILEDIIVFDYAL</sequence>
<dbReference type="InterPro" id="IPR044662">
    <property type="entry name" value="HS1/DABB1-like"/>
</dbReference>
<comment type="subunit">
    <text evidence="1">Homodimer.</text>
</comment>
<organism evidence="3 4">
    <name type="scientific">Marinomonas arctica</name>
    <dbReference type="NCBI Taxonomy" id="383750"/>
    <lineage>
        <taxon>Bacteria</taxon>
        <taxon>Pseudomonadati</taxon>
        <taxon>Pseudomonadota</taxon>
        <taxon>Gammaproteobacteria</taxon>
        <taxon>Oceanospirillales</taxon>
        <taxon>Oceanospirillaceae</taxon>
        <taxon>Marinomonas</taxon>
    </lineage>
</organism>
<gene>
    <name evidence="3" type="ORF">IBG28_18845</name>
</gene>
<dbReference type="EMBL" id="CP061081">
    <property type="protein sequence ID" value="QNT05683.1"/>
    <property type="molecule type" value="Genomic_DNA"/>
</dbReference>
<dbReference type="OrthoDB" id="9816070at2"/>
<evidence type="ECO:0000256" key="1">
    <source>
        <dbReference type="ARBA" id="ARBA00011738"/>
    </source>
</evidence>
<name>A0A7H1J5B7_9GAMM</name>
<proteinExistence type="predicted"/>
<evidence type="ECO:0000259" key="2">
    <source>
        <dbReference type="PROSITE" id="PS51502"/>
    </source>
</evidence>
<dbReference type="PANTHER" id="PTHR33178">
    <property type="match status" value="1"/>
</dbReference>
<dbReference type="PROSITE" id="PS51502">
    <property type="entry name" value="S_R_A_B_BARREL"/>
    <property type="match status" value="1"/>
</dbReference>
<dbReference type="AlphaFoldDB" id="A0A7H1J5B7"/>
<dbReference type="RefSeq" id="WP_111606692.1">
    <property type="nucleotide sequence ID" value="NZ_BMLJ01000009.1"/>
</dbReference>
<dbReference type="PANTHER" id="PTHR33178:SF10">
    <property type="entry name" value="STRESS-RESPONSE A_B BARREL DOMAIN-CONTAINING PROTEIN"/>
    <property type="match status" value="1"/>
</dbReference>
<dbReference type="KEGG" id="mard:IBG28_18845"/>
<dbReference type="SUPFAM" id="SSF54909">
    <property type="entry name" value="Dimeric alpha+beta barrel"/>
    <property type="match status" value="1"/>
</dbReference>
<evidence type="ECO:0000313" key="3">
    <source>
        <dbReference type="EMBL" id="QNT05683.1"/>
    </source>
</evidence>
<protein>
    <submittedName>
        <fullName evidence="3">Dabb family protein</fullName>
    </submittedName>
</protein>
<feature type="domain" description="Stress-response A/B barrel" evidence="2">
    <location>
        <begin position="2"/>
        <end position="96"/>
    </location>
</feature>
<dbReference type="InterPro" id="IPR013097">
    <property type="entry name" value="Dabb"/>
</dbReference>
<reference evidence="3 4" key="1">
    <citation type="submission" date="2020-09" db="EMBL/GenBank/DDBJ databases">
        <title>Complete genome sequence of an Arctic sea ice bacterium Marinomonas arctica BSI20414.</title>
        <authorList>
            <person name="Liao L."/>
            <person name="Chen B."/>
        </authorList>
    </citation>
    <scope>NUCLEOTIDE SEQUENCE [LARGE SCALE GENOMIC DNA]</scope>
    <source>
        <strain evidence="3 4">BSI20414</strain>
    </source>
</reference>
<dbReference type="Proteomes" id="UP000516370">
    <property type="component" value="Chromosome"/>
</dbReference>
<dbReference type="InterPro" id="IPR011008">
    <property type="entry name" value="Dimeric_a/b-barrel"/>
</dbReference>
<keyword evidence="4" id="KW-1185">Reference proteome</keyword>
<dbReference type="SMART" id="SM00886">
    <property type="entry name" value="Dabb"/>
    <property type="match status" value="1"/>
</dbReference>
<dbReference type="Pfam" id="PF07876">
    <property type="entry name" value="Dabb"/>
    <property type="match status" value="1"/>
</dbReference>
<evidence type="ECO:0000313" key="4">
    <source>
        <dbReference type="Proteomes" id="UP000516370"/>
    </source>
</evidence>